<comment type="caution">
    <text evidence="2">The sequence shown here is derived from an EMBL/GenBank/DDBJ whole genome shotgun (WGS) entry which is preliminary data.</text>
</comment>
<dbReference type="Pfam" id="PF03061">
    <property type="entry name" value="4HBT"/>
    <property type="match status" value="1"/>
</dbReference>
<dbReference type="EMBL" id="JAIEZQ010000002">
    <property type="protein sequence ID" value="MBY9074875.1"/>
    <property type="molecule type" value="Genomic_DNA"/>
</dbReference>
<dbReference type="Gene3D" id="3.10.129.10">
    <property type="entry name" value="Hotdog Thioesterase"/>
    <property type="match status" value="1"/>
</dbReference>
<dbReference type="PANTHER" id="PTHR47260:SF1">
    <property type="entry name" value="UPF0644 PROTEIN PB2B4.06"/>
    <property type="match status" value="1"/>
</dbReference>
<dbReference type="InterPro" id="IPR052061">
    <property type="entry name" value="PTE-AB_protein"/>
</dbReference>
<gene>
    <name evidence="2" type="ORF">K1X13_08600</name>
</gene>
<sequence length="222" mass="23554">MDADSYTRTTLSTADLAEQDRVLGALAQRTRELVDATMRTEVDHAEVEEITALIEALTTRLGKQQRPGSLGVEIGPDGTMRNPGNAVVGLRNPVAPPLRVERTPDGTAAASFHLGAMYEGPPGLVHGGVSALILDQMLGEAAAAGGAPGMTGRLALSYRRPTPLGDLRAEAAIHEVNGYKTTVHGRILDPEGNPTVEAEGLFVLPRWARDAMADARRPDSFE</sequence>
<name>A0ABS7RLZ2_9ACTN</name>
<dbReference type="PANTHER" id="PTHR47260">
    <property type="entry name" value="UPF0644 PROTEIN PB2B4.06"/>
    <property type="match status" value="1"/>
</dbReference>
<dbReference type="InterPro" id="IPR006683">
    <property type="entry name" value="Thioestr_dom"/>
</dbReference>
<feature type="domain" description="Thioesterase" evidence="1">
    <location>
        <begin position="123"/>
        <end position="192"/>
    </location>
</feature>
<dbReference type="Proteomes" id="UP000754710">
    <property type="component" value="Unassembled WGS sequence"/>
</dbReference>
<dbReference type="SUPFAM" id="SSF54637">
    <property type="entry name" value="Thioesterase/thiol ester dehydrase-isomerase"/>
    <property type="match status" value="1"/>
</dbReference>
<evidence type="ECO:0000313" key="2">
    <source>
        <dbReference type="EMBL" id="MBY9074875.1"/>
    </source>
</evidence>
<keyword evidence="3" id="KW-1185">Reference proteome</keyword>
<organism evidence="2 3">
    <name type="scientific">Nocardioides jiangsuensis</name>
    <dbReference type="NCBI Taxonomy" id="2866161"/>
    <lineage>
        <taxon>Bacteria</taxon>
        <taxon>Bacillati</taxon>
        <taxon>Actinomycetota</taxon>
        <taxon>Actinomycetes</taxon>
        <taxon>Propionibacteriales</taxon>
        <taxon>Nocardioidaceae</taxon>
        <taxon>Nocardioides</taxon>
    </lineage>
</organism>
<reference evidence="2 3" key="1">
    <citation type="submission" date="2021-08" db="EMBL/GenBank/DDBJ databases">
        <title>Nocardioides bacterium WL0053 sp. nov., isolated from the sediment.</title>
        <authorList>
            <person name="Wang L."/>
            <person name="Zhang D."/>
            <person name="Zhang A."/>
        </authorList>
    </citation>
    <scope>NUCLEOTIDE SEQUENCE [LARGE SCALE GENOMIC DNA]</scope>
    <source>
        <strain evidence="2 3">WL0053</strain>
    </source>
</reference>
<proteinExistence type="predicted"/>
<dbReference type="CDD" id="cd03443">
    <property type="entry name" value="PaaI_thioesterase"/>
    <property type="match status" value="1"/>
</dbReference>
<evidence type="ECO:0000259" key="1">
    <source>
        <dbReference type="Pfam" id="PF03061"/>
    </source>
</evidence>
<protein>
    <submittedName>
        <fullName evidence="2">PaaI family thioesterase</fullName>
    </submittedName>
</protein>
<evidence type="ECO:0000313" key="3">
    <source>
        <dbReference type="Proteomes" id="UP000754710"/>
    </source>
</evidence>
<dbReference type="RefSeq" id="WP_221024690.1">
    <property type="nucleotide sequence ID" value="NZ_JAIEZQ010000002.1"/>
</dbReference>
<accession>A0ABS7RLZ2</accession>
<dbReference type="InterPro" id="IPR029069">
    <property type="entry name" value="HotDog_dom_sf"/>
</dbReference>